<dbReference type="InterPro" id="IPR000504">
    <property type="entry name" value="RRM_dom"/>
</dbReference>
<dbReference type="InterPro" id="IPR050374">
    <property type="entry name" value="RRT5_SRSF_SR"/>
</dbReference>
<keyword evidence="4" id="KW-1133">Transmembrane helix</keyword>
<feature type="chain" id="PRO_5004672973" evidence="5">
    <location>
        <begin position="25"/>
        <end position="329"/>
    </location>
</feature>
<feature type="compositionally biased region" description="Gly residues" evidence="3">
    <location>
        <begin position="192"/>
        <end position="227"/>
    </location>
</feature>
<accession>U6LVQ8</accession>
<feature type="domain" description="RRM" evidence="6">
    <location>
        <begin position="250"/>
        <end position="327"/>
    </location>
</feature>
<keyword evidence="4" id="KW-0812">Transmembrane</keyword>
<evidence type="ECO:0000256" key="4">
    <source>
        <dbReference type="SAM" id="Phobius"/>
    </source>
</evidence>
<feature type="signal peptide" evidence="5">
    <location>
        <begin position="1"/>
        <end position="24"/>
    </location>
</feature>
<dbReference type="InterPro" id="IPR035979">
    <property type="entry name" value="RBD_domain_sf"/>
</dbReference>
<dbReference type="SMART" id="SM00360">
    <property type="entry name" value="RRM"/>
    <property type="match status" value="2"/>
</dbReference>
<feature type="region of interest" description="Disordered" evidence="3">
    <location>
        <begin position="180"/>
        <end position="247"/>
    </location>
</feature>
<dbReference type="VEuPathDB" id="ToxoDB:EBH_0031390"/>
<evidence type="ECO:0000259" key="6">
    <source>
        <dbReference type="PROSITE" id="PS50102"/>
    </source>
</evidence>
<evidence type="ECO:0000313" key="8">
    <source>
        <dbReference type="Proteomes" id="UP000030750"/>
    </source>
</evidence>
<keyword evidence="1 2" id="KW-0694">RNA-binding</keyword>
<evidence type="ECO:0000256" key="5">
    <source>
        <dbReference type="SAM" id="SignalP"/>
    </source>
</evidence>
<dbReference type="SUPFAM" id="SSF54928">
    <property type="entry name" value="RNA-binding domain, RBD"/>
    <property type="match status" value="2"/>
</dbReference>
<dbReference type="PANTHER" id="PTHR23003">
    <property type="entry name" value="RNA RECOGNITION MOTIF RRM DOMAIN CONTAINING PROTEIN"/>
    <property type="match status" value="1"/>
</dbReference>
<keyword evidence="5" id="KW-0732">Signal</keyword>
<reference evidence="7" key="1">
    <citation type="submission" date="2013-10" db="EMBL/GenBank/DDBJ databases">
        <title>Genomic analysis of the causative agents of coccidiosis in chickens.</title>
        <authorList>
            <person name="Reid A.J."/>
            <person name="Blake D."/>
            <person name="Billington K."/>
            <person name="Browne H."/>
            <person name="Dunn M."/>
            <person name="Hung S."/>
            <person name="Kawahara F."/>
            <person name="Miranda-Saavedra D."/>
            <person name="Mourier T."/>
            <person name="Nagra H."/>
            <person name="Otto T.D."/>
            <person name="Rawlings N."/>
            <person name="Sanchez A."/>
            <person name="Sanders M."/>
            <person name="Subramaniam C."/>
            <person name="Tay Y."/>
            <person name="Dear P."/>
            <person name="Doerig C."/>
            <person name="Gruber A."/>
            <person name="Parkinson J."/>
            <person name="Shirley M."/>
            <person name="Wan K.L."/>
            <person name="Berriman M."/>
            <person name="Tomley F."/>
            <person name="Pain A."/>
        </authorList>
    </citation>
    <scope>NUCLEOTIDE SEQUENCE [LARGE SCALE GENOMIC DNA]</scope>
    <source>
        <strain evidence="7">Houghton</strain>
    </source>
</reference>
<dbReference type="GO" id="GO:1990904">
    <property type="term" value="C:ribonucleoprotein complex"/>
    <property type="evidence" value="ECO:0007669"/>
    <property type="project" value="TreeGrafter"/>
</dbReference>
<reference evidence="7" key="2">
    <citation type="submission" date="2013-10" db="EMBL/GenBank/DDBJ databases">
        <authorList>
            <person name="Aslett M."/>
        </authorList>
    </citation>
    <scope>NUCLEOTIDE SEQUENCE [LARGE SCALE GENOMIC DNA]</scope>
    <source>
        <strain evidence="7">Houghton</strain>
    </source>
</reference>
<keyword evidence="8" id="KW-1185">Reference proteome</keyword>
<name>U6LVQ8_9EIME</name>
<dbReference type="OrthoDB" id="272703at2759"/>
<keyword evidence="4" id="KW-0472">Membrane</keyword>
<sequence>MFYYLAKNWVLAAKLSFFAVRSSARPWDGDGVLLKSPGAAAAPGPAFLGLWSRRGRRDTSTDYSGFVDRIQEYALCFLVLAGGSKLAIAVLLFLLWLMLSLLQQPESPATGCSVYVGNLAWSVRSPELQGHMSQAGEVVRAEVFEDYQGRSKGCGIVVYKNEEAAQRAIKELTDTMLSERPIFVREDREEGGGSGGKFSGGRGRGRGRGGFSGGRGGYQGGQGGGYQGSNQQGTSGSSYQGGGGGGTGGRQIFVSNLPWKTSWHDLKDLFRECGEVIRADVMELPGGRSKGVGTVLFASRESAQSAIDTFNNYVLDGRQISVRFDRKDM</sequence>
<dbReference type="GO" id="GO:0005634">
    <property type="term" value="C:nucleus"/>
    <property type="evidence" value="ECO:0007669"/>
    <property type="project" value="TreeGrafter"/>
</dbReference>
<dbReference type="PANTHER" id="PTHR23003:SF3">
    <property type="entry name" value="FI21236P1-RELATED"/>
    <property type="match status" value="1"/>
</dbReference>
<dbReference type="EMBL" id="HG714298">
    <property type="protein sequence ID" value="CDJ54226.1"/>
    <property type="molecule type" value="Genomic_DNA"/>
</dbReference>
<organism evidence="7 8">
    <name type="scientific">Eimeria brunetti</name>
    <dbReference type="NCBI Taxonomy" id="51314"/>
    <lineage>
        <taxon>Eukaryota</taxon>
        <taxon>Sar</taxon>
        <taxon>Alveolata</taxon>
        <taxon>Apicomplexa</taxon>
        <taxon>Conoidasida</taxon>
        <taxon>Coccidia</taxon>
        <taxon>Eucoccidiorida</taxon>
        <taxon>Eimeriorina</taxon>
        <taxon>Eimeriidae</taxon>
        <taxon>Eimeria</taxon>
    </lineage>
</organism>
<evidence type="ECO:0000256" key="2">
    <source>
        <dbReference type="PROSITE-ProRule" id="PRU00176"/>
    </source>
</evidence>
<dbReference type="AlphaFoldDB" id="U6LVQ8"/>
<feature type="domain" description="RRM" evidence="6">
    <location>
        <begin position="112"/>
        <end position="189"/>
    </location>
</feature>
<feature type="compositionally biased region" description="Low complexity" evidence="3">
    <location>
        <begin position="228"/>
        <end position="238"/>
    </location>
</feature>
<dbReference type="GO" id="GO:0003729">
    <property type="term" value="F:mRNA binding"/>
    <property type="evidence" value="ECO:0007669"/>
    <property type="project" value="TreeGrafter"/>
</dbReference>
<dbReference type="FunFam" id="3.30.70.330:FF:000034">
    <property type="entry name" value="heterogeneous nuclear ribonucleoprotein M isoform X1"/>
    <property type="match status" value="1"/>
</dbReference>
<evidence type="ECO:0000256" key="3">
    <source>
        <dbReference type="SAM" id="MobiDB-lite"/>
    </source>
</evidence>
<protein>
    <submittedName>
        <fullName evidence="7">Gbp1p protein, putative</fullName>
    </submittedName>
</protein>
<evidence type="ECO:0000313" key="7">
    <source>
        <dbReference type="EMBL" id="CDJ54226.1"/>
    </source>
</evidence>
<dbReference type="GO" id="GO:0005737">
    <property type="term" value="C:cytoplasm"/>
    <property type="evidence" value="ECO:0007669"/>
    <property type="project" value="TreeGrafter"/>
</dbReference>
<dbReference type="InterPro" id="IPR012677">
    <property type="entry name" value="Nucleotide-bd_a/b_plait_sf"/>
</dbReference>
<feature type="transmembrane region" description="Helical" evidence="4">
    <location>
        <begin position="73"/>
        <end position="99"/>
    </location>
</feature>
<dbReference type="Gene3D" id="3.30.70.330">
    <property type="match status" value="2"/>
</dbReference>
<gene>
    <name evidence="7" type="ORF">EBH_0031390</name>
</gene>
<evidence type="ECO:0000256" key="1">
    <source>
        <dbReference type="ARBA" id="ARBA00022884"/>
    </source>
</evidence>
<dbReference type="Proteomes" id="UP000030750">
    <property type="component" value="Unassembled WGS sequence"/>
</dbReference>
<feature type="compositionally biased region" description="Basic and acidic residues" evidence="3">
    <location>
        <begin position="182"/>
        <end position="191"/>
    </location>
</feature>
<dbReference type="PROSITE" id="PS50102">
    <property type="entry name" value="RRM"/>
    <property type="match status" value="2"/>
</dbReference>
<dbReference type="Pfam" id="PF00076">
    <property type="entry name" value="RRM_1"/>
    <property type="match status" value="2"/>
</dbReference>
<dbReference type="CDD" id="cd00590">
    <property type="entry name" value="RRM_SF"/>
    <property type="match status" value="1"/>
</dbReference>
<proteinExistence type="predicted"/>